<dbReference type="SUPFAM" id="SSF53850">
    <property type="entry name" value="Periplasmic binding protein-like II"/>
    <property type="match status" value="1"/>
</dbReference>
<evidence type="ECO:0000313" key="7">
    <source>
        <dbReference type="EMBL" id="GGA12609.1"/>
    </source>
</evidence>
<dbReference type="SMART" id="SM00079">
    <property type="entry name" value="PBPe"/>
    <property type="match status" value="1"/>
</dbReference>
<keyword evidence="8" id="KW-1185">Reference proteome</keyword>
<dbReference type="CDD" id="cd13690">
    <property type="entry name" value="PBP2_GluB"/>
    <property type="match status" value="1"/>
</dbReference>
<evidence type="ECO:0000256" key="2">
    <source>
        <dbReference type="ARBA" id="ARBA00022448"/>
    </source>
</evidence>
<dbReference type="EMBL" id="BMFY01000005">
    <property type="protein sequence ID" value="GGA12609.1"/>
    <property type="molecule type" value="Genomic_DNA"/>
</dbReference>
<dbReference type="Proteomes" id="UP000616114">
    <property type="component" value="Unassembled WGS sequence"/>
</dbReference>
<organism evidence="7 8">
    <name type="scientific">Sediminivirga luteola</name>
    <dbReference type="NCBI Taxonomy" id="1774748"/>
    <lineage>
        <taxon>Bacteria</taxon>
        <taxon>Bacillati</taxon>
        <taxon>Actinomycetota</taxon>
        <taxon>Actinomycetes</taxon>
        <taxon>Micrococcales</taxon>
        <taxon>Brevibacteriaceae</taxon>
        <taxon>Sediminivirga</taxon>
    </lineage>
</organism>
<accession>A0A8J2TXF0</accession>
<feature type="domain" description="Solute-binding protein family 3/N-terminal" evidence="5">
    <location>
        <begin position="65"/>
        <end position="288"/>
    </location>
</feature>
<dbReference type="GO" id="GO:0005576">
    <property type="term" value="C:extracellular region"/>
    <property type="evidence" value="ECO:0007669"/>
    <property type="project" value="TreeGrafter"/>
</dbReference>
<dbReference type="GO" id="GO:0006865">
    <property type="term" value="P:amino acid transport"/>
    <property type="evidence" value="ECO:0007669"/>
    <property type="project" value="TreeGrafter"/>
</dbReference>
<reference evidence="7" key="2">
    <citation type="submission" date="2020-09" db="EMBL/GenBank/DDBJ databases">
        <authorList>
            <person name="Sun Q."/>
            <person name="Zhou Y."/>
        </authorList>
    </citation>
    <scope>NUCLEOTIDE SEQUENCE</scope>
    <source>
        <strain evidence="7">CGMCC 1.12785</strain>
    </source>
</reference>
<proteinExistence type="inferred from homology"/>
<name>A0A8J2TXF0_9MICO</name>
<evidence type="ECO:0000256" key="3">
    <source>
        <dbReference type="ARBA" id="ARBA00022729"/>
    </source>
</evidence>
<dbReference type="AlphaFoldDB" id="A0A8J2TXF0"/>
<keyword evidence="3 4" id="KW-0732">Signal</keyword>
<evidence type="ECO:0000259" key="5">
    <source>
        <dbReference type="SMART" id="SM00062"/>
    </source>
</evidence>
<dbReference type="PANTHER" id="PTHR30085:SF6">
    <property type="entry name" value="ABC TRANSPORTER GLUTAMINE-BINDING PROTEIN GLNH"/>
    <property type="match status" value="1"/>
</dbReference>
<comment type="caution">
    <text evidence="7">The sequence shown here is derived from an EMBL/GenBank/DDBJ whole genome shotgun (WGS) entry which is preliminary data.</text>
</comment>
<dbReference type="GO" id="GO:0015276">
    <property type="term" value="F:ligand-gated monoatomic ion channel activity"/>
    <property type="evidence" value="ECO:0007669"/>
    <property type="project" value="InterPro"/>
</dbReference>
<dbReference type="Pfam" id="PF00497">
    <property type="entry name" value="SBP_bac_3"/>
    <property type="match status" value="1"/>
</dbReference>
<dbReference type="InterPro" id="IPR001320">
    <property type="entry name" value="Iontro_rcpt_C"/>
</dbReference>
<evidence type="ECO:0000256" key="1">
    <source>
        <dbReference type="ARBA" id="ARBA00010333"/>
    </source>
</evidence>
<comment type="similarity">
    <text evidence="1">Belongs to the bacterial solute-binding protein 3 family.</text>
</comment>
<dbReference type="Gene3D" id="3.40.190.10">
    <property type="entry name" value="Periplasmic binding protein-like II"/>
    <property type="match status" value="2"/>
</dbReference>
<keyword evidence="2" id="KW-0813">Transport</keyword>
<dbReference type="SMART" id="SM00062">
    <property type="entry name" value="PBPb"/>
    <property type="match status" value="1"/>
</dbReference>
<dbReference type="PROSITE" id="PS51257">
    <property type="entry name" value="PROKAR_LIPOPROTEIN"/>
    <property type="match status" value="1"/>
</dbReference>
<gene>
    <name evidence="7" type="ORF">GCM10011333_14370</name>
</gene>
<feature type="domain" description="Ionotropic glutamate receptor C-terminal" evidence="6">
    <location>
        <begin position="65"/>
        <end position="279"/>
    </location>
</feature>
<reference evidence="7" key="1">
    <citation type="journal article" date="2014" name="Int. J. Syst. Evol. Microbiol.">
        <title>Complete genome sequence of Corynebacterium casei LMG S-19264T (=DSM 44701T), isolated from a smear-ripened cheese.</title>
        <authorList>
            <consortium name="US DOE Joint Genome Institute (JGI-PGF)"/>
            <person name="Walter F."/>
            <person name="Albersmeier A."/>
            <person name="Kalinowski J."/>
            <person name="Ruckert C."/>
        </authorList>
    </citation>
    <scope>NUCLEOTIDE SEQUENCE</scope>
    <source>
        <strain evidence="7">CGMCC 1.12785</strain>
    </source>
</reference>
<dbReference type="PANTHER" id="PTHR30085">
    <property type="entry name" value="AMINO ACID ABC TRANSPORTER PERMEASE"/>
    <property type="match status" value="1"/>
</dbReference>
<feature type="signal peptide" evidence="4">
    <location>
        <begin position="1"/>
        <end position="22"/>
    </location>
</feature>
<dbReference type="RefSeq" id="WP_188550252.1">
    <property type="nucleotide sequence ID" value="NZ_BMFY01000005.1"/>
</dbReference>
<dbReference type="GO" id="GO:0016020">
    <property type="term" value="C:membrane"/>
    <property type="evidence" value="ECO:0007669"/>
    <property type="project" value="InterPro"/>
</dbReference>
<dbReference type="InterPro" id="IPR051455">
    <property type="entry name" value="Bact_solute-bind_prot3"/>
</dbReference>
<evidence type="ECO:0000313" key="8">
    <source>
        <dbReference type="Proteomes" id="UP000616114"/>
    </source>
</evidence>
<dbReference type="InterPro" id="IPR001638">
    <property type="entry name" value="Solute-binding_3/MltF_N"/>
</dbReference>
<feature type="chain" id="PRO_5038524764" evidence="4">
    <location>
        <begin position="23"/>
        <end position="299"/>
    </location>
</feature>
<evidence type="ECO:0000259" key="6">
    <source>
        <dbReference type="SMART" id="SM00079"/>
    </source>
</evidence>
<evidence type="ECO:0000256" key="4">
    <source>
        <dbReference type="SAM" id="SignalP"/>
    </source>
</evidence>
<sequence length="299" mass="31469">MKKITFLTAALAAGALTLSACGQEGTPDAGGGEGAAAGDAPVYEVAEDADFSESDTWEAAQSNGTLTIGVRFDQPGLGNRPAGADVPEGFDIEIAKLVAAHLGFAPEEIEWVETVSANREPFLQNGTVDLVVATYTINDERKQVVDFAGPYYVAGQDLLVAEDSDIAGPEDLAGTSVCSVDGSTPAQRIAEEYPEADLVTYDVYSKCVTDLQSGSVDAVTTDDAILRGYAAQSDGALKVVGNPFSDEPYGVGLPKDDQVLRDAVNDALDEARDNGYWTEAFEYTLGDSSGVEQPEVDRY</sequence>
<dbReference type="GO" id="GO:0030288">
    <property type="term" value="C:outer membrane-bounded periplasmic space"/>
    <property type="evidence" value="ECO:0007669"/>
    <property type="project" value="TreeGrafter"/>
</dbReference>
<protein>
    <submittedName>
        <fullName evidence="7">ABC transporter substrate-binding protein</fullName>
    </submittedName>
</protein>